<dbReference type="Proteomes" id="UP000199514">
    <property type="component" value="Unassembled WGS sequence"/>
</dbReference>
<dbReference type="AlphaFoldDB" id="A0A1I1DSC9"/>
<gene>
    <name evidence="4" type="ORF">SAMN05421780_101433</name>
</gene>
<evidence type="ECO:0000313" key="4">
    <source>
        <dbReference type="EMBL" id="SFB77754.1"/>
    </source>
</evidence>
<dbReference type="GO" id="GO:0016757">
    <property type="term" value="F:glycosyltransferase activity"/>
    <property type="evidence" value="ECO:0007669"/>
    <property type="project" value="InterPro"/>
</dbReference>
<dbReference type="Gene3D" id="3.40.50.2000">
    <property type="entry name" value="Glycogen Phosphorylase B"/>
    <property type="match status" value="2"/>
</dbReference>
<evidence type="ECO:0000256" key="1">
    <source>
        <dbReference type="ARBA" id="ARBA00022679"/>
    </source>
</evidence>
<dbReference type="EMBL" id="FOLE01000001">
    <property type="protein sequence ID" value="SFB77754.1"/>
    <property type="molecule type" value="Genomic_DNA"/>
</dbReference>
<protein>
    <submittedName>
        <fullName evidence="4">Glycosyltransferase involved in cell wall bisynthesis</fullName>
    </submittedName>
</protein>
<keyword evidence="5" id="KW-1185">Reference proteome</keyword>
<dbReference type="GO" id="GO:0009103">
    <property type="term" value="P:lipopolysaccharide biosynthetic process"/>
    <property type="evidence" value="ECO:0007669"/>
    <property type="project" value="TreeGrafter"/>
</dbReference>
<reference evidence="4 5" key="1">
    <citation type="submission" date="2016-10" db="EMBL/GenBank/DDBJ databases">
        <authorList>
            <person name="de Groot N.N."/>
        </authorList>
    </citation>
    <scope>NUCLEOTIDE SEQUENCE [LARGE SCALE GENOMIC DNA]</scope>
    <source>
        <strain evidence="4 5">DSM 6793</strain>
    </source>
</reference>
<dbReference type="Pfam" id="PF00534">
    <property type="entry name" value="Glycos_transf_1"/>
    <property type="match status" value="1"/>
</dbReference>
<organism evidence="4 5">
    <name type="scientific">Flexibacter flexilis DSM 6793</name>
    <dbReference type="NCBI Taxonomy" id="927664"/>
    <lineage>
        <taxon>Bacteria</taxon>
        <taxon>Pseudomonadati</taxon>
        <taxon>Bacteroidota</taxon>
        <taxon>Cytophagia</taxon>
        <taxon>Cytophagales</taxon>
        <taxon>Flexibacteraceae</taxon>
        <taxon>Flexibacter</taxon>
    </lineage>
</organism>
<dbReference type="InterPro" id="IPR028098">
    <property type="entry name" value="Glyco_trans_4-like_N"/>
</dbReference>
<dbReference type="InterPro" id="IPR001296">
    <property type="entry name" value="Glyco_trans_1"/>
</dbReference>
<proteinExistence type="predicted"/>
<feature type="domain" description="Glycosyltransferase subfamily 4-like N-terminal" evidence="3">
    <location>
        <begin position="80"/>
        <end position="171"/>
    </location>
</feature>
<sequence length="360" mass="40696">MRVINLVDFVAPINTGIWKAAVSTADILQKQYGVTSEIWFPETQYKKQDFGGATPVVLAGISSAELQKQIEARGLNPAEDIIVSHGAWQYPSHWAHQLKRKGFRWIYTPHGMLEPWSMSQKWFKKWLYFKIYEGRFARKADAVRAVGRPELENLRKEFSKSLLIPNGVPISEIMDYKKADKPRKMLFMGRLHHKKGVIPLAEAWSKSVLAKNHDFELIFAGPDEGELEQLKVIISTQTNISYIGAVFGEAKTQLLSKCHYFALPSFSEGFPTSVVEAMQFGMLPLISDGCNFPEAIEADVAIRVSPNVDDIVTALNDLPAITPDLHFAITQKCQKLILEHYSLSRIAQQQFELYSKLLGK</sequence>
<feature type="domain" description="Glycosyl transferase family 1" evidence="2">
    <location>
        <begin position="176"/>
        <end position="318"/>
    </location>
</feature>
<evidence type="ECO:0000259" key="3">
    <source>
        <dbReference type="Pfam" id="PF13439"/>
    </source>
</evidence>
<name>A0A1I1DSC9_9BACT</name>
<dbReference type="OrthoDB" id="9790710at2"/>
<accession>A0A1I1DSC9</accession>
<dbReference type="SUPFAM" id="SSF53756">
    <property type="entry name" value="UDP-Glycosyltransferase/glycogen phosphorylase"/>
    <property type="match status" value="1"/>
</dbReference>
<dbReference type="STRING" id="927664.SAMN05421780_101433"/>
<dbReference type="PANTHER" id="PTHR46401">
    <property type="entry name" value="GLYCOSYLTRANSFERASE WBBK-RELATED"/>
    <property type="match status" value="1"/>
</dbReference>
<dbReference type="PANTHER" id="PTHR46401:SF2">
    <property type="entry name" value="GLYCOSYLTRANSFERASE WBBK-RELATED"/>
    <property type="match status" value="1"/>
</dbReference>
<keyword evidence="1 4" id="KW-0808">Transferase</keyword>
<evidence type="ECO:0000259" key="2">
    <source>
        <dbReference type="Pfam" id="PF00534"/>
    </source>
</evidence>
<dbReference type="Pfam" id="PF13439">
    <property type="entry name" value="Glyco_transf_4"/>
    <property type="match status" value="1"/>
</dbReference>
<dbReference type="RefSeq" id="WP_091506505.1">
    <property type="nucleotide sequence ID" value="NZ_FOLE01000001.1"/>
</dbReference>
<evidence type="ECO:0000313" key="5">
    <source>
        <dbReference type="Proteomes" id="UP000199514"/>
    </source>
</evidence>